<dbReference type="Gene3D" id="2.40.30.110">
    <property type="entry name" value="Aminomethyltransferase beta-barrel domains"/>
    <property type="match status" value="1"/>
</dbReference>
<gene>
    <name evidence="10" type="primary">gcvT_1</name>
    <name evidence="10" type="ORF">DEA8626_00305</name>
</gene>
<evidence type="ECO:0000256" key="5">
    <source>
        <dbReference type="ARBA" id="ARBA00031395"/>
    </source>
</evidence>
<evidence type="ECO:0000259" key="9">
    <source>
        <dbReference type="Pfam" id="PF08669"/>
    </source>
</evidence>
<evidence type="ECO:0000256" key="4">
    <source>
        <dbReference type="ARBA" id="ARBA00022679"/>
    </source>
</evidence>
<dbReference type="PIRSF" id="PIRSF006487">
    <property type="entry name" value="GcvT"/>
    <property type="match status" value="1"/>
</dbReference>
<dbReference type="SUPFAM" id="SSF103025">
    <property type="entry name" value="Folate-binding domain"/>
    <property type="match status" value="1"/>
</dbReference>
<dbReference type="GO" id="GO:0004047">
    <property type="term" value="F:aminomethyltransferase activity"/>
    <property type="evidence" value="ECO:0007669"/>
    <property type="project" value="UniProtKB-EC"/>
</dbReference>
<dbReference type="GO" id="GO:0005960">
    <property type="term" value="C:glycine cleavage complex"/>
    <property type="evidence" value="ECO:0007669"/>
    <property type="project" value="InterPro"/>
</dbReference>
<dbReference type="NCBIfam" id="NF010093">
    <property type="entry name" value="PRK13579.1"/>
    <property type="match status" value="1"/>
</dbReference>
<feature type="domain" description="GCVT N-terminal" evidence="8">
    <location>
        <begin position="9"/>
        <end position="262"/>
    </location>
</feature>
<dbReference type="SUPFAM" id="SSF101790">
    <property type="entry name" value="Aminomethyltransferase beta-barrel domain"/>
    <property type="match status" value="1"/>
</dbReference>
<keyword evidence="4 10" id="KW-0808">Transferase</keyword>
<evidence type="ECO:0000313" key="11">
    <source>
        <dbReference type="Proteomes" id="UP000244924"/>
    </source>
</evidence>
<evidence type="ECO:0000256" key="2">
    <source>
        <dbReference type="ARBA" id="ARBA00012616"/>
    </source>
</evidence>
<dbReference type="PANTHER" id="PTHR43757:SF2">
    <property type="entry name" value="AMINOMETHYLTRANSFERASE, MITOCHONDRIAL"/>
    <property type="match status" value="1"/>
</dbReference>
<evidence type="ECO:0000313" key="10">
    <source>
        <dbReference type="EMBL" id="SPH16792.1"/>
    </source>
</evidence>
<dbReference type="GO" id="GO:0032259">
    <property type="term" value="P:methylation"/>
    <property type="evidence" value="ECO:0007669"/>
    <property type="project" value="UniProtKB-KW"/>
</dbReference>
<dbReference type="GO" id="GO:0006546">
    <property type="term" value="P:glycine catabolic process"/>
    <property type="evidence" value="ECO:0007669"/>
    <property type="project" value="InterPro"/>
</dbReference>
<feature type="domain" description="Aminomethyltransferase C-terminal" evidence="9">
    <location>
        <begin position="290"/>
        <end position="368"/>
    </location>
</feature>
<evidence type="ECO:0000256" key="1">
    <source>
        <dbReference type="ARBA" id="ARBA00008609"/>
    </source>
</evidence>
<dbReference type="GO" id="GO:0008483">
    <property type="term" value="F:transaminase activity"/>
    <property type="evidence" value="ECO:0007669"/>
    <property type="project" value="UniProtKB-KW"/>
</dbReference>
<dbReference type="Pfam" id="PF01571">
    <property type="entry name" value="GCV_T"/>
    <property type="match status" value="1"/>
</dbReference>
<protein>
    <recommendedName>
        <fullName evidence="2">aminomethyltransferase</fullName>
        <ecNumber evidence="2">2.1.2.10</ecNumber>
    </recommendedName>
    <alternativeName>
        <fullName evidence="5">Glycine cleavage system T protein</fullName>
    </alternativeName>
</protein>
<dbReference type="Gene3D" id="3.30.1360.120">
    <property type="entry name" value="Probable tRNA modification gtpase trme, domain 1"/>
    <property type="match status" value="1"/>
</dbReference>
<keyword evidence="10" id="KW-0489">Methyltransferase</keyword>
<sequence>MADLKRTVLYDLHVELGGKMVPFAGYEMPVQYPMGVMKEHLFTRKHAGLFDVSHMGQILLTARSGRVEDAALALEKLVPVDVLGLHEGRQRYALFTNERGGILDDLMVANRGDHLLLVVNAARKEADLVHLKAQLGDECDIGMVEDRALVALQGPDAEKALARLVPDVVEMRFMDAGIRHWDTAELWISRSGYTGEDGFEISVPNRFAETFVRTLVDMNEVAPVGLGARDSLRLEAGMCLYGHDIDETTSPVEGNLAWAIQKARRAGGAREGGFPGAARILKEMADGPSRRRVGLRPEGRAPMREGTEVFAGAEGGEPIGTITSGGYGPTIEAPMAMAYLPSDMTEDRTVYGEVRGKRLPAVIAAMPFQLNRYKR</sequence>
<feature type="binding site" evidence="7">
    <location>
        <position position="200"/>
    </location>
    <ligand>
        <name>substrate</name>
    </ligand>
</feature>
<dbReference type="FunFam" id="3.30.70.1400:FF:000007">
    <property type="entry name" value="Glycine cleavage system aminomethyltransferase T"/>
    <property type="match status" value="1"/>
</dbReference>
<dbReference type="RefSeq" id="WP_108851294.1">
    <property type="nucleotide sequence ID" value="NZ_OMOQ01000001.1"/>
</dbReference>
<dbReference type="EC" id="2.1.2.10" evidence="2"/>
<keyword evidence="11" id="KW-1185">Reference proteome</keyword>
<evidence type="ECO:0000259" key="8">
    <source>
        <dbReference type="Pfam" id="PF01571"/>
    </source>
</evidence>
<dbReference type="InterPro" id="IPR013977">
    <property type="entry name" value="GcvT_C"/>
</dbReference>
<dbReference type="GO" id="GO:0008168">
    <property type="term" value="F:methyltransferase activity"/>
    <property type="evidence" value="ECO:0007669"/>
    <property type="project" value="UniProtKB-KW"/>
</dbReference>
<organism evidence="10 11">
    <name type="scientific">Albidovulum aquaemixtae</name>
    <dbReference type="NCBI Taxonomy" id="1542388"/>
    <lineage>
        <taxon>Bacteria</taxon>
        <taxon>Pseudomonadati</taxon>
        <taxon>Pseudomonadota</taxon>
        <taxon>Alphaproteobacteria</taxon>
        <taxon>Rhodobacterales</taxon>
        <taxon>Paracoccaceae</taxon>
        <taxon>Albidovulum</taxon>
    </lineage>
</organism>
<comment type="catalytic activity">
    <reaction evidence="6">
        <text>N(6)-[(R)-S(8)-aminomethyldihydrolipoyl]-L-lysyl-[protein] + (6S)-5,6,7,8-tetrahydrofolate = N(6)-[(R)-dihydrolipoyl]-L-lysyl-[protein] + (6R)-5,10-methylene-5,6,7,8-tetrahydrofolate + NH4(+)</text>
        <dbReference type="Rhea" id="RHEA:16945"/>
        <dbReference type="Rhea" id="RHEA-COMP:10475"/>
        <dbReference type="Rhea" id="RHEA-COMP:10492"/>
        <dbReference type="ChEBI" id="CHEBI:15636"/>
        <dbReference type="ChEBI" id="CHEBI:28938"/>
        <dbReference type="ChEBI" id="CHEBI:57453"/>
        <dbReference type="ChEBI" id="CHEBI:83100"/>
        <dbReference type="ChEBI" id="CHEBI:83143"/>
        <dbReference type="EC" id="2.1.2.10"/>
    </reaction>
</comment>
<dbReference type="Gene3D" id="4.10.1250.10">
    <property type="entry name" value="Aminomethyltransferase fragment"/>
    <property type="match status" value="1"/>
</dbReference>
<dbReference type="EMBL" id="OMOQ01000001">
    <property type="protein sequence ID" value="SPH16792.1"/>
    <property type="molecule type" value="Genomic_DNA"/>
</dbReference>
<dbReference type="AlphaFoldDB" id="A0A2R8B2J7"/>
<keyword evidence="3" id="KW-0032">Aminotransferase</keyword>
<dbReference type="PANTHER" id="PTHR43757">
    <property type="entry name" value="AMINOMETHYLTRANSFERASE"/>
    <property type="match status" value="1"/>
</dbReference>
<dbReference type="InterPro" id="IPR027266">
    <property type="entry name" value="TrmE/GcvT-like"/>
</dbReference>
<dbReference type="InterPro" id="IPR006223">
    <property type="entry name" value="GcvT"/>
</dbReference>
<dbReference type="InterPro" id="IPR028896">
    <property type="entry name" value="GcvT/YgfZ/DmdA"/>
</dbReference>
<dbReference type="Proteomes" id="UP000244924">
    <property type="component" value="Unassembled WGS sequence"/>
</dbReference>
<reference evidence="10 11" key="1">
    <citation type="submission" date="2018-03" db="EMBL/GenBank/DDBJ databases">
        <authorList>
            <person name="Keele B.F."/>
        </authorList>
    </citation>
    <scope>NUCLEOTIDE SEQUENCE [LARGE SCALE GENOMIC DNA]</scope>
    <source>
        <strain evidence="10 11">CECT 8626</strain>
    </source>
</reference>
<dbReference type="Gene3D" id="3.30.70.1400">
    <property type="entry name" value="Aminomethyltransferase beta-barrel domains"/>
    <property type="match status" value="1"/>
</dbReference>
<accession>A0A2R8B2J7</accession>
<dbReference type="NCBIfam" id="NF001567">
    <property type="entry name" value="PRK00389.1"/>
    <property type="match status" value="1"/>
</dbReference>
<name>A0A2R8B2J7_9RHOB</name>
<dbReference type="InterPro" id="IPR029043">
    <property type="entry name" value="GcvT/YgfZ_C"/>
</dbReference>
<dbReference type="NCBIfam" id="TIGR00528">
    <property type="entry name" value="gcvT"/>
    <property type="match status" value="1"/>
</dbReference>
<evidence type="ECO:0000256" key="7">
    <source>
        <dbReference type="PIRSR" id="PIRSR006487-1"/>
    </source>
</evidence>
<dbReference type="OrthoDB" id="9774591at2"/>
<proteinExistence type="inferred from homology"/>
<dbReference type="Pfam" id="PF08669">
    <property type="entry name" value="GCV_T_C"/>
    <property type="match status" value="1"/>
</dbReference>
<comment type="similarity">
    <text evidence="1">Belongs to the GcvT family.</text>
</comment>
<evidence type="ECO:0000256" key="6">
    <source>
        <dbReference type="ARBA" id="ARBA00047665"/>
    </source>
</evidence>
<dbReference type="InterPro" id="IPR006222">
    <property type="entry name" value="GCVT_N"/>
</dbReference>
<evidence type="ECO:0000256" key="3">
    <source>
        <dbReference type="ARBA" id="ARBA00022576"/>
    </source>
</evidence>